<feature type="transmembrane region" description="Helical" evidence="2">
    <location>
        <begin position="7"/>
        <end position="25"/>
    </location>
</feature>
<protein>
    <submittedName>
        <fullName evidence="4">CPBP family intramembrane metalloprotease</fullName>
    </submittedName>
</protein>
<dbReference type="GO" id="GO:0080120">
    <property type="term" value="P:CAAX-box protein maturation"/>
    <property type="evidence" value="ECO:0007669"/>
    <property type="project" value="UniProtKB-ARBA"/>
</dbReference>
<evidence type="ECO:0000313" key="5">
    <source>
        <dbReference type="Proteomes" id="UP000660668"/>
    </source>
</evidence>
<dbReference type="PANTHER" id="PTHR35797">
    <property type="entry name" value="PROTEASE-RELATED"/>
    <property type="match status" value="1"/>
</dbReference>
<evidence type="ECO:0000256" key="1">
    <source>
        <dbReference type="SAM" id="MobiDB-lite"/>
    </source>
</evidence>
<keyword evidence="2" id="KW-0812">Transmembrane</keyword>
<feature type="domain" description="CAAX prenyl protease 2/Lysostaphin resistance protein A-like" evidence="3">
    <location>
        <begin position="112"/>
        <end position="211"/>
    </location>
</feature>
<feature type="transmembrane region" description="Helical" evidence="2">
    <location>
        <begin position="71"/>
        <end position="91"/>
    </location>
</feature>
<gene>
    <name evidence="4" type="ORF">ISU10_03095</name>
</gene>
<dbReference type="Proteomes" id="UP000660668">
    <property type="component" value="Unassembled WGS sequence"/>
</dbReference>
<name>A0A930YFP9_9ACTN</name>
<feature type="transmembrane region" description="Helical" evidence="2">
    <location>
        <begin position="274"/>
        <end position="301"/>
    </location>
</feature>
<keyword evidence="4" id="KW-0378">Hydrolase</keyword>
<reference evidence="4" key="1">
    <citation type="submission" date="2020-11" db="EMBL/GenBank/DDBJ databases">
        <title>Nocardioides cynanchi sp. nov., isolated from soil of rhizosphere of Cynanchum wilfordii.</title>
        <authorList>
            <person name="Lee J.-S."/>
            <person name="Suh M.K."/>
            <person name="Kim J.-S."/>
        </authorList>
    </citation>
    <scope>NUCLEOTIDE SEQUENCE</scope>
    <source>
        <strain evidence="4">KCTC 19276</strain>
    </source>
</reference>
<proteinExistence type="predicted"/>
<feature type="compositionally biased region" description="Basic and acidic residues" evidence="1">
    <location>
        <begin position="320"/>
        <end position="334"/>
    </location>
</feature>
<keyword evidence="5" id="KW-1185">Reference proteome</keyword>
<keyword evidence="2" id="KW-1133">Transmembrane helix</keyword>
<feature type="region of interest" description="Disordered" evidence="1">
    <location>
        <begin position="320"/>
        <end position="359"/>
    </location>
</feature>
<feature type="compositionally biased region" description="Low complexity" evidence="1">
    <location>
        <begin position="337"/>
        <end position="359"/>
    </location>
</feature>
<dbReference type="RefSeq" id="WP_194694909.1">
    <property type="nucleotide sequence ID" value="NZ_JADKPO010000003.1"/>
</dbReference>
<feature type="transmembrane region" description="Helical" evidence="2">
    <location>
        <begin position="103"/>
        <end position="123"/>
    </location>
</feature>
<keyword evidence="4" id="KW-0645">Protease</keyword>
<feature type="transmembrane region" description="Helical" evidence="2">
    <location>
        <begin position="144"/>
        <end position="167"/>
    </location>
</feature>
<sequence length="495" mass="50268">MTRHQQAATCYALALGLAVGVALLAPAGGDAVLLLTMLTPAAAVLLTIRFATARDSRAASRRELGLGRMGLATWPAAVALPTIVVAMSYGVTALVHPFDWAPAPHVVVHTLLGVPIVAVLVTLEEVCWRGYLLPRFDAGRWWGSAAAVGALHGVWHLPLILLTTAYVPAGSRWVVVPVFMALLSVAGIVYGWLRNVSGSLWPVVVAHTTFNQLLGVAVDASPAGDRDRVFAYLTGETGILTLLVTGAVAAVLVRAGSSRTGRPRSRDTDGTRTASITTGVAASVVLMTLGAGGGAVAAGLIGSDQIADGSIRSRDVRDQTLRLADLDPTTRDGLRGAIGPQGPAGSPGSPGSPGAAGPAGADGVAQVVGFVGPVASIAGNSGLYAFAGPTARVTTTEARPRVSGTASAGLGLLSGSPQFADTGMCWRADGGGTVTNFVGSGFTTQRFTADRAAYAASASAVLAAGSYDVGMCVRNNGPSTINNNAYVNGWVQVTK</sequence>
<dbReference type="InterPro" id="IPR003675">
    <property type="entry name" value="Rce1/LyrA-like_dom"/>
</dbReference>
<feature type="transmembrane region" description="Helical" evidence="2">
    <location>
        <begin position="173"/>
        <end position="193"/>
    </location>
</feature>
<keyword evidence="2" id="KW-0472">Membrane</keyword>
<accession>A0A930YFP9</accession>
<feature type="transmembrane region" description="Helical" evidence="2">
    <location>
        <begin position="200"/>
        <end position="218"/>
    </location>
</feature>
<organism evidence="4 5">
    <name type="scientific">Nocardioides agariphilus</name>
    <dbReference type="NCBI Taxonomy" id="433664"/>
    <lineage>
        <taxon>Bacteria</taxon>
        <taxon>Bacillati</taxon>
        <taxon>Actinomycetota</taxon>
        <taxon>Actinomycetes</taxon>
        <taxon>Propionibacteriales</taxon>
        <taxon>Nocardioidaceae</taxon>
        <taxon>Nocardioides</taxon>
    </lineage>
</organism>
<feature type="transmembrane region" description="Helical" evidence="2">
    <location>
        <begin position="31"/>
        <end position="51"/>
    </location>
</feature>
<dbReference type="EMBL" id="JADKPO010000003">
    <property type="protein sequence ID" value="MBF4766751.1"/>
    <property type="molecule type" value="Genomic_DNA"/>
</dbReference>
<dbReference type="PANTHER" id="PTHR35797:SF1">
    <property type="entry name" value="PROTEASE"/>
    <property type="match status" value="1"/>
</dbReference>
<comment type="caution">
    <text evidence="4">The sequence shown here is derived from an EMBL/GenBank/DDBJ whole genome shotgun (WGS) entry which is preliminary data.</text>
</comment>
<dbReference type="InterPro" id="IPR042150">
    <property type="entry name" value="MmRce1-like"/>
</dbReference>
<dbReference type="Pfam" id="PF02517">
    <property type="entry name" value="Rce1-like"/>
    <property type="match status" value="1"/>
</dbReference>
<dbReference type="GO" id="GO:0008237">
    <property type="term" value="F:metallopeptidase activity"/>
    <property type="evidence" value="ECO:0007669"/>
    <property type="project" value="UniProtKB-KW"/>
</dbReference>
<dbReference type="GO" id="GO:0004175">
    <property type="term" value="F:endopeptidase activity"/>
    <property type="evidence" value="ECO:0007669"/>
    <property type="project" value="UniProtKB-ARBA"/>
</dbReference>
<feature type="transmembrane region" description="Helical" evidence="2">
    <location>
        <begin position="230"/>
        <end position="253"/>
    </location>
</feature>
<evidence type="ECO:0000256" key="2">
    <source>
        <dbReference type="SAM" id="Phobius"/>
    </source>
</evidence>
<dbReference type="AlphaFoldDB" id="A0A930YFP9"/>
<evidence type="ECO:0000259" key="3">
    <source>
        <dbReference type="Pfam" id="PF02517"/>
    </source>
</evidence>
<evidence type="ECO:0000313" key="4">
    <source>
        <dbReference type="EMBL" id="MBF4766751.1"/>
    </source>
</evidence>
<keyword evidence="4" id="KW-0482">Metalloprotease</keyword>